<evidence type="ECO:0000313" key="1">
    <source>
        <dbReference type="EMBL" id="RJL35883.1"/>
    </source>
</evidence>
<proteinExistence type="predicted"/>
<dbReference type="InterPro" id="IPR037175">
    <property type="entry name" value="KFase_sf"/>
</dbReference>
<comment type="caution">
    <text evidence="1">The sequence shown here is derived from an EMBL/GenBank/DDBJ whole genome shotgun (WGS) entry which is preliminary data.</text>
</comment>
<protein>
    <submittedName>
        <fullName evidence="1">Cyclase family protein</fullName>
    </submittedName>
</protein>
<dbReference type="EMBL" id="QZEY01000001">
    <property type="protein sequence ID" value="RJL35883.1"/>
    <property type="molecule type" value="Genomic_DNA"/>
</dbReference>
<dbReference type="Gene3D" id="3.50.30.50">
    <property type="entry name" value="Putative cyclase"/>
    <property type="match status" value="1"/>
</dbReference>
<dbReference type="RefSeq" id="WP_119924856.1">
    <property type="nucleotide sequence ID" value="NZ_QZEY01000001.1"/>
</dbReference>
<dbReference type="AlphaFoldDB" id="A0A3A4BBG5"/>
<dbReference type="OrthoDB" id="7067800at2"/>
<dbReference type="PANTHER" id="PTHR31118">
    <property type="entry name" value="CYCLASE-LIKE PROTEIN 2"/>
    <property type="match status" value="1"/>
</dbReference>
<name>A0A3A4BBG5_9ACTN</name>
<accession>A0A3A4BBG5</accession>
<organism evidence="1 2">
    <name type="scientific">Bailinhaonella thermotolerans</name>
    <dbReference type="NCBI Taxonomy" id="1070861"/>
    <lineage>
        <taxon>Bacteria</taxon>
        <taxon>Bacillati</taxon>
        <taxon>Actinomycetota</taxon>
        <taxon>Actinomycetes</taxon>
        <taxon>Streptosporangiales</taxon>
        <taxon>Streptosporangiaceae</taxon>
        <taxon>Bailinhaonella</taxon>
    </lineage>
</organism>
<dbReference type="SUPFAM" id="SSF102198">
    <property type="entry name" value="Putative cyclase"/>
    <property type="match status" value="1"/>
</dbReference>
<dbReference type="Proteomes" id="UP000265768">
    <property type="component" value="Unassembled WGS sequence"/>
</dbReference>
<dbReference type="InterPro" id="IPR007325">
    <property type="entry name" value="KFase/CYL"/>
</dbReference>
<dbReference type="Pfam" id="PF04199">
    <property type="entry name" value="Cyclase"/>
    <property type="match status" value="1"/>
</dbReference>
<dbReference type="PANTHER" id="PTHR31118:SF32">
    <property type="entry name" value="KYNURENINE FORMAMIDASE"/>
    <property type="match status" value="1"/>
</dbReference>
<dbReference type="GO" id="GO:0019441">
    <property type="term" value="P:L-tryptophan catabolic process to kynurenine"/>
    <property type="evidence" value="ECO:0007669"/>
    <property type="project" value="InterPro"/>
</dbReference>
<gene>
    <name evidence="1" type="ORF">D5H75_03690</name>
</gene>
<sequence length="229" mass="24130">MSGGNRIIDLGHRVSHRMPTYPWTPRPVVAEYLTREQSTEFLSEGVSFGLAQVLLAGQSGTAMIAPFKFDEKAADIASVPLEDLVDVPAAVIPAAGRRRIGPEAFDGRDLEGRAVLIRTGHDRHWGTAAYFADAPNLTARAAERLLGARLVAIDAPSVDDEDDISTTVQEVLLGAGVPVVVSVTRLSELPLEGALLTLLPAPMAGVGTFPVRPVAVVSAPGGTRGPRTP</sequence>
<evidence type="ECO:0000313" key="2">
    <source>
        <dbReference type="Proteomes" id="UP000265768"/>
    </source>
</evidence>
<reference evidence="1 2" key="1">
    <citation type="submission" date="2018-09" db="EMBL/GenBank/DDBJ databases">
        <title>YIM 75507 draft genome.</title>
        <authorList>
            <person name="Tang S."/>
            <person name="Feng Y."/>
        </authorList>
    </citation>
    <scope>NUCLEOTIDE SEQUENCE [LARGE SCALE GENOMIC DNA]</scope>
    <source>
        <strain evidence="1 2">YIM 75507</strain>
    </source>
</reference>
<dbReference type="GO" id="GO:0004061">
    <property type="term" value="F:arylformamidase activity"/>
    <property type="evidence" value="ECO:0007669"/>
    <property type="project" value="InterPro"/>
</dbReference>
<keyword evidence="2" id="KW-1185">Reference proteome</keyword>